<evidence type="ECO:0000256" key="2">
    <source>
        <dbReference type="ARBA" id="ARBA00023315"/>
    </source>
</evidence>
<dbReference type="Pfam" id="PF05301">
    <property type="entry name" value="Acetyltransf_16"/>
    <property type="match status" value="1"/>
</dbReference>
<dbReference type="GO" id="GO:0019799">
    <property type="term" value="F:tubulin N-acetyltransferase activity"/>
    <property type="evidence" value="ECO:0007669"/>
    <property type="project" value="InterPro"/>
</dbReference>
<evidence type="ECO:0000256" key="1">
    <source>
        <dbReference type="ARBA" id="ARBA00022679"/>
    </source>
</evidence>
<evidence type="ECO:0000259" key="3">
    <source>
        <dbReference type="PROSITE" id="PS51730"/>
    </source>
</evidence>
<dbReference type="CDD" id="cd04301">
    <property type="entry name" value="NAT_SF"/>
    <property type="match status" value="1"/>
</dbReference>
<accession>A0A238BNN5</accession>
<evidence type="ECO:0000313" key="5">
    <source>
        <dbReference type="Proteomes" id="UP000242913"/>
    </source>
</evidence>
<dbReference type="GO" id="GO:0005874">
    <property type="term" value="C:microtubule"/>
    <property type="evidence" value="ECO:0007669"/>
    <property type="project" value="InterPro"/>
</dbReference>
<reference evidence="4 5" key="1">
    <citation type="submission" date="2015-12" db="EMBL/GenBank/DDBJ databases">
        <title>Draft genome of the nematode, Onchocerca flexuosa.</title>
        <authorList>
            <person name="Mitreva M."/>
        </authorList>
    </citation>
    <scope>NUCLEOTIDE SEQUENCE [LARGE SCALE GENOMIC DNA]</scope>
    <source>
        <strain evidence="4">Red Deer</strain>
    </source>
</reference>
<feature type="domain" description="N-acetyltransferase" evidence="3">
    <location>
        <begin position="1"/>
        <end position="84"/>
    </location>
</feature>
<protein>
    <recommendedName>
        <fullName evidence="3">N-acetyltransferase domain-containing protein</fullName>
    </recommendedName>
</protein>
<keyword evidence="5" id="KW-1185">Reference proteome</keyword>
<name>A0A238BNN5_9BILA</name>
<dbReference type="Proteomes" id="UP000242913">
    <property type="component" value="Unassembled WGS sequence"/>
</dbReference>
<dbReference type="PANTHER" id="PTHR12327:SF0">
    <property type="entry name" value="ALPHA-TUBULIN N-ACETYLTRANSFERASE 1"/>
    <property type="match status" value="1"/>
</dbReference>
<sequence>MDQSNRSFQVAPLCVLDFYVHDTLQRQGYGHALFDYMLQHENSSAENVAIDKPSQSLLQFMNKHYGLNEPIWQVTSYVVYAPFFENIKLCDPSTSVNEPHEKSAKMKAMIGNQHCYGTLDTRYRERNDNLMRDDAGYGKRAVIDPDTHQGRKITRDFEHQSIW</sequence>
<dbReference type="InterPro" id="IPR038746">
    <property type="entry name" value="Atat"/>
</dbReference>
<dbReference type="OrthoDB" id="447510at2759"/>
<keyword evidence="2" id="KW-0012">Acyltransferase</keyword>
<organism evidence="4 5">
    <name type="scientific">Onchocerca flexuosa</name>
    <dbReference type="NCBI Taxonomy" id="387005"/>
    <lineage>
        <taxon>Eukaryota</taxon>
        <taxon>Metazoa</taxon>
        <taxon>Ecdysozoa</taxon>
        <taxon>Nematoda</taxon>
        <taxon>Chromadorea</taxon>
        <taxon>Rhabditida</taxon>
        <taxon>Spirurina</taxon>
        <taxon>Spiruromorpha</taxon>
        <taxon>Filarioidea</taxon>
        <taxon>Onchocercidae</taxon>
        <taxon>Onchocerca</taxon>
    </lineage>
</organism>
<proteinExistence type="predicted"/>
<dbReference type="AlphaFoldDB" id="A0A238BNN5"/>
<dbReference type="EMBL" id="KZ270158">
    <property type="protein sequence ID" value="OZC06255.1"/>
    <property type="molecule type" value="Genomic_DNA"/>
</dbReference>
<gene>
    <name evidence="4" type="ORF">X798_06757</name>
</gene>
<dbReference type="Gene3D" id="3.40.630.30">
    <property type="match status" value="1"/>
</dbReference>
<dbReference type="InterPro" id="IPR007965">
    <property type="entry name" value="GNAT_ATAT"/>
</dbReference>
<keyword evidence="1" id="KW-0808">Transferase</keyword>
<dbReference type="PROSITE" id="PS51730">
    <property type="entry name" value="GNAT_ATAT"/>
    <property type="match status" value="1"/>
</dbReference>
<evidence type="ECO:0000313" key="4">
    <source>
        <dbReference type="EMBL" id="OZC06255.1"/>
    </source>
</evidence>
<dbReference type="PANTHER" id="PTHR12327">
    <property type="entry name" value="ALPHA-TUBULIN N-ACETYLTRANSFERASE 1"/>
    <property type="match status" value="1"/>
</dbReference>